<dbReference type="STRING" id="1079859.SAMN04515674_12222"/>
<evidence type="ECO:0000256" key="7">
    <source>
        <dbReference type="ARBA" id="ARBA00023136"/>
    </source>
</evidence>
<organism evidence="15 16">
    <name type="scientific">Pseudarcicella hirudinis</name>
    <dbReference type="NCBI Taxonomy" id="1079859"/>
    <lineage>
        <taxon>Bacteria</taxon>
        <taxon>Pseudomonadati</taxon>
        <taxon>Bacteroidota</taxon>
        <taxon>Cytophagia</taxon>
        <taxon>Cytophagales</taxon>
        <taxon>Flectobacillaceae</taxon>
        <taxon>Pseudarcicella</taxon>
    </lineage>
</organism>
<proteinExistence type="inferred from homology"/>
<evidence type="ECO:0000256" key="11">
    <source>
        <dbReference type="RuleBase" id="RU003357"/>
    </source>
</evidence>
<feature type="domain" description="TonB-dependent receptor plug" evidence="14">
    <location>
        <begin position="123"/>
        <end position="227"/>
    </location>
</feature>
<dbReference type="Pfam" id="PF07715">
    <property type="entry name" value="Plug"/>
    <property type="match status" value="1"/>
</dbReference>
<evidence type="ECO:0000259" key="13">
    <source>
        <dbReference type="Pfam" id="PF00593"/>
    </source>
</evidence>
<comment type="similarity">
    <text evidence="10 11">Belongs to the TonB-dependent receptor family.</text>
</comment>
<dbReference type="RefSeq" id="WP_092019723.1">
    <property type="nucleotide sequence ID" value="NZ_FOXH01000022.1"/>
</dbReference>
<protein>
    <submittedName>
        <fullName evidence="15">Outer membrane receptor for ferrienterochelin and colicins</fullName>
    </submittedName>
</protein>
<dbReference type="PROSITE" id="PS52016">
    <property type="entry name" value="TONB_DEPENDENT_REC_3"/>
    <property type="match status" value="1"/>
</dbReference>
<dbReference type="InterPro" id="IPR039426">
    <property type="entry name" value="TonB-dep_rcpt-like"/>
</dbReference>
<reference evidence="15 16" key="1">
    <citation type="submission" date="2016-10" db="EMBL/GenBank/DDBJ databases">
        <authorList>
            <person name="de Groot N.N."/>
        </authorList>
    </citation>
    <scope>NUCLEOTIDE SEQUENCE [LARGE SCALE GENOMIC DNA]</scope>
    <source>
        <strain evidence="16">E92,LMG 26720,CCM 7988</strain>
    </source>
</reference>
<dbReference type="InterPro" id="IPR000531">
    <property type="entry name" value="Beta-barrel_TonB"/>
</dbReference>
<dbReference type="Pfam" id="PF13715">
    <property type="entry name" value="CarbopepD_reg_2"/>
    <property type="match status" value="1"/>
</dbReference>
<keyword evidence="6 11" id="KW-0798">TonB box</keyword>
<dbReference type="SUPFAM" id="SSF49452">
    <property type="entry name" value="Starch-binding domain-like"/>
    <property type="match status" value="1"/>
</dbReference>
<dbReference type="Pfam" id="PF00593">
    <property type="entry name" value="TonB_dep_Rec_b-barrel"/>
    <property type="match status" value="1"/>
</dbReference>
<evidence type="ECO:0000256" key="3">
    <source>
        <dbReference type="ARBA" id="ARBA00022452"/>
    </source>
</evidence>
<dbReference type="EMBL" id="FOXH01000022">
    <property type="protein sequence ID" value="SFQ48484.1"/>
    <property type="molecule type" value="Genomic_DNA"/>
</dbReference>
<keyword evidence="9 10" id="KW-0998">Cell outer membrane</keyword>
<evidence type="ECO:0000256" key="10">
    <source>
        <dbReference type="PROSITE-ProRule" id="PRU01360"/>
    </source>
</evidence>
<keyword evidence="7 10" id="KW-0472">Membrane</keyword>
<dbReference type="Gene3D" id="2.170.130.10">
    <property type="entry name" value="TonB-dependent receptor, plug domain"/>
    <property type="match status" value="1"/>
</dbReference>
<evidence type="ECO:0000256" key="5">
    <source>
        <dbReference type="ARBA" id="ARBA00022729"/>
    </source>
</evidence>
<dbReference type="PANTHER" id="PTHR30069">
    <property type="entry name" value="TONB-DEPENDENT OUTER MEMBRANE RECEPTOR"/>
    <property type="match status" value="1"/>
</dbReference>
<evidence type="ECO:0000256" key="12">
    <source>
        <dbReference type="SAM" id="SignalP"/>
    </source>
</evidence>
<dbReference type="GO" id="GO:0044718">
    <property type="term" value="P:siderophore transmembrane transport"/>
    <property type="evidence" value="ECO:0007669"/>
    <property type="project" value="TreeGrafter"/>
</dbReference>
<dbReference type="GO" id="GO:0009279">
    <property type="term" value="C:cell outer membrane"/>
    <property type="evidence" value="ECO:0007669"/>
    <property type="project" value="UniProtKB-SubCell"/>
</dbReference>
<dbReference type="InterPro" id="IPR037066">
    <property type="entry name" value="Plug_dom_sf"/>
</dbReference>
<evidence type="ECO:0000256" key="9">
    <source>
        <dbReference type="ARBA" id="ARBA00023237"/>
    </source>
</evidence>
<dbReference type="AlphaFoldDB" id="A0A1I5YW74"/>
<dbReference type="Gene3D" id="2.60.40.1120">
    <property type="entry name" value="Carboxypeptidase-like, regulatory domain"/>
    <property type="match status" value="1"/>
</dbReference>
<dbReference type="PANTHER" id="PTHR30069:SF29">
    <property type="entry name" value="HEMOGLOBIN AND HEMOGLOBIN-HAPTOGLOBIN-BINDING PROTEIN 1-RELATED"/>
    <property type="match status" value="1"/>
</dbReference>
<dbReference type="InterPro" id="IPR013784">
    <property type="entry name" value="Carb-bd-like_fold"/>
</dbReference>
<keyword evidence="2 10" id="KW-0813">Transport</keyword>
<keyword evidence="5 12" id="KW-0732">Signal</keyword>
<evidence type="ECO:0000313" key="15">
    <source>
        <dbReference type="EMBL" id="SFQ48484.1"/>
    </source>
</evidence>
<keyword evidence="4 10" id="KW-0812">Transmembrane</keyword>
<dbReference type="Gene3D" id="2.40.170.20">
    <property type="entry name" value="TonB-dependent receptor, beta-barrel domain"/>
    <property type="match status" value="1"/>
</dbReference>
<feature type="chain" id="PRO_5011762641" evidence="12">
    <location>
        <begin position="21"/>
        <end position="764"/>
    </location>
</feature>
<dbReference type="SUPFAM" id="SSF56935">
    <property type="entry name" value="Porins"/>
    <property type="match status" value="1"/>
</dbReference>
<evidence type="ECO:0000256" key="8">
    <source>
        <dbReference type="ARBA" id="ARBA00023170"/>
    </source>
</evidence>
<dbReference type="GO" id="GO:0030246">
    <property type="term" value="F:carbohydrate binding"/>
    <property type="evidence" value="ECO:0007669"/>
    <property type="project" value="InterPro"/>
</dbReference>
<keyword evidence="3 10" id="KW-1134">Transmembrane beta strand</keyword>
<dbReference type="InterPro" id="IPR036942">
    <property type="entry name" value="Beta-barrel_TonB_sf"/>
</dbReference>
<evidence type="ECO:0000259" key="14">
    <source>
        <dbReference type="Pfam" id="PF07715"/>
    </source>
</evidence>
<dbReference type="InterPro" id="IPR012910">
    <property type="entry name" value="Plug_dom"/>
</dbReference>
<dbReference type="Proteomes" id="UP000199306">
    <property type="component" value="Unassembled WGS sequence"/>
</dbReference>
<evidence type="ECO:0000256" key="2">
    <source>
        <dbReference type="ARBA" id="ARBA00022448"/>
    </source>
</evidence>
<gene>
    <name evidence="15" type="ORF">SAMN04515674_12222</name>
</gene>
<name>A0A1I5YW74_9BACT</name>
<sequence>MRYLYILCVLAFCSIYSASGQDDKGKLSGKVLSAEGKPAVGISVLIKNTPWGQSTKEGGDFSMTAPAGTYTLLVQGVGYQQISVPVTVKSNQTTFVGAIVIQEKSESLDDVVVTGQFTPQSVKNSVYQVRTISHEQIRLRGATNVQTILNTELGMRFSNDLTLGTSDVQLMGMSGQNVKVLLDGVPMVDRGSTRESIGQIDINTIDRIEIVEGPMSVNYGSDALAGVINIITKKGESGANWTLNARVQEETAGSEYNAFQNNGTHIENIGSSWQKNRWQVSGNLTRNFFGGWQGLSTGRVKEWMPKEQWLSTAGFSYKTAKFYGWYRFNGADETLKSFGNTYTNTQTGNFAATDQFYITNRWFHQFQGEYTVNDKLSLTGAASYTDYSRETQTTDIDLITGRRTLSLNQGTQDKSIFNTTFVRITAQHKFSSAVFLQHGIDVNLNGSSGARIEGSPTINEYAYFASTEIKFSPGINIRPGFRILKNSVYDAPPIIPSINTKFVLAKGLDLRIAYARGFRSPALRELYFTFFDSNHSIKGNTNLKAESSNSTNAFLSYQVKESATLKINTVLGVYYNVFNNLITIGTDPNDPKVSTYLNVDKNKTAGLTWNNTIFWNNLQATVGVSHIGRYNQFSATESLPEFVWSNEINTNLRYVFPEIGTSLSVYYKYTGKYPSYQSVTTDAGVQTRLAETSGFHTSDVTINKTVNKYISIVGGVRNLFDVTRVNNTAVDTGGAHSSGIGAIPMSYGRSFFFGLTAQFSKNQK</sequence>
<accession>A0A1I5YW74</accession>
<evidence type="ECO:0000256" key="1">
    <source>
        <dbReference type="ARBA" id="ARBA00004571"/>
    </source>
</evidence>
<keyword evidence="16" id="KW-1185">Reference proteome</keyword>
<keyword evidence="8 15" id="KW-0675">Receptor</keyword>
<feature type="signal peptide" evidence="12">
    <location>
        <begin position="1"/>
        <end position="20"/>
    </location>
</feature>
<dbReference type="OrthoDB" id="1109239at2"/>
<evidence type="ECO:0000256" key="6">
    <source>
        <dbReference type="ARBA" id="ARBA00023077"/>
    </source>
</evidence>
<comment type="subcellular location">
    <subcellularLocation>
        <location evidence="1 10">Cell outer membrane</location>
        <topology evidence="1 10">Multi-pass membrane protein</topology>
    </subcellularLocation>
</comment>
<dbReference type="GO" id="GO:0015344">
    <property type="term" value="F:siderophore uptake transmembrane transporter activity"/>
    <property type="evidence" value="ECO:0007669"/>
    <property type="project" value="TreeGrafter"/>
</dbReference>
<evidence type="ECO:0000256" key="4">
    <source>
        <dbReference type="ARBA" id="ARBA00022692"/>
    </source>
</evidence>
<feature type="domain" description="TonB-dependent receptor-like beta-barrel" evidence="13">
    <location>
        <begin position="315"/>
        <end position="719"/>
    </location>
</feature>
<evidence type="ECO:0000313" key="16">
    <source>
        <dbReference type="Proteomes" id="UP000199306"/>
    </source>
</evidence>